<dbReference type="EMBL" id="RBEE01000012">
    <property type="protein sequence ID" value="RNL53981.1"/>
    <property type="molecule type" value="Genomic_DNA"/>
</dbReference>
<reference evidence="3 4" key="1">
    <citation type="submission" date="2018-10" db="EMBL/GenBank/DDBJ databases">
        <title>Genome sequencing of Pedobacter jejuensis TNB23.</title>
        <authorList>
            <person name="Cho Y.-J."/>
            <person name="Cho A."/>
            <person name="Kim O.-S."/>
        </authorList>
    </citation>
    <scope>NUCLEOTIDE SEQUENCE [LARGE SCALE GENOMIC DNA]</scope>
    <source>
        <strain evidence="3 4">TNB23</strain>
    </source>
</reference>
<keyword evidence="4" id="KW-1185">Reference proteome</keyword>
<evidence type="ECO:0000256" key="1">
    <source>
        <dbReference type="SAM" id="Phobius"/>
    </source>
</evidence>
<keyword evidence="1" id="KW-0472">Membrane</keyword>
<dbReference type="InterPro" id="IPR036890">
    <property type="entry name" value="HATPase_C_sf"/>
</dbReference>
<dbReference type="PANTHER" id="PTHR34220:SF7">
    <property type="entry name" value="SENSOR HISTIDINE KINASE YPDA"/>
    <property type="match status" value="1"/>
</dbReference>
<dbReference type="Pfam" id="PF06580">
    <property type="entry name" value="His_kinase"/>
    <property type="match status" value="1"/>
</dbReference>
<name>A0A3N0BWD8_9SPHI</name>
<dbReference type="PANTHER" id="PTHR34220">
    <property type="entry name" value="SENSOR HISTIDINE KINASE YPDA"/>
    <property type="match status" value="1"/>
</dbReference>
<protein>
    <recommendedName>
        <fullName evidence="2">Signal transduction histidine kinase internal region domain-containing protein</fullName>
    </recommendedName>
</protein>
<dbReference type="OrthoDB" id="9809908at2"/>
<dbReference type="Gene3D" id="3.30.565.10">
    <property type="entry name" value="Histidine kinase-like ATPase, C-terminal domain"/>
    <property type="match status" value="1"/>
</dbReference>
<dbReference type="GO" id="GO:0016020">
    <property type="term" value="C:membrane"/>
    <property type="evidence" value="ECO:0007669"/>
    <property type="project" value="InterPro"/>
</dbReference>
<dbReference type="AlphaFoldDB" id="A0A3N0BWD8"/>
<dbReference type="RefSeq" id="WP_123205305.1">
    <property type="nucleotide sequence ID" value="NZ_RBEE01000012.1"/>
</dbReference>
<proteinExistence type="predicted"/>
<evidence type="ECO:0000313" key="3">
    <source>
        <dbReference type="EMBL" id="RNL53981.1"/>
    </source>
</evidence>
<dbReference type="GO" id="GO:0000155">
    <property type="term" value="F:phosphorelay sensor kinase activity"/>
    <property type="evidence" value="ECO:0007669"/>
    <property type="project" value="InterPro"/>
</dbReference>
<evidence type="ECO:0000313" key="4">
    <source>
        <dbReference type="Proteomes" id="UP000274046"/>
    </source>
</evidence>
<gene>
    <name evidence="3" type="ORF">D7004_07725</name>
</gene>
<dbReference type="InterPro" id="IPR010559">
    <property type="entry name" value="Sig_transdc_His_kin_internal"/>
</dbReference>
<organism evidence="3 4">
    <name type="scientific">Pedobacter jejuensis</name>
    <dbReference type="NCBI Taxonomy" id="1268550"/>
    <lineage>
        <taxon>Bacteria</taxon>
        <taxon>Pseudomonadati</taxon>
        <taxon>Bacteroidota</taxon>
        <taxon>Sphingobacteriia</taxon>
        <taxon>Sphingobacteriales</taxon>
        <taxon>Sphingobacteriaceae</taxon>
        <taxon>Pedobacter</taxon>
    </lineage>
</organism>
<evidence type="ECO:0000259" key="2">
    <source>
        <dbReference type="Pfam" id="PF06580"/>
    </source>
</evidence>
<feature type="transmembrane region" description="Helical" evidence="1">
    <location>
        <begin position="116"/>
        <end position="140"/>
    </location>
</feature>
<sequence length="347" mass="40212">MNKRLFFYLHIGYWLLVLMQVLLVALGTGVLGTHFDWRLFLSIVLPVKALQIACSAMFFYINYLFLIPYVLKKGTILKYILSLVGGIIVFSPLYYLMEQIVYPLIGWKSYDMDLDLFFAFIVALGANFLNIFLGLLLSYLMDWRTIRAEKEVVEKEHLKTELAFLKSQVNPHYLFNTINDIYSLTQQQSEEAPEALLKLSEVLRYMLRESDDPYVPLANEIDYLNNVIDLQKIGQKGNSHIDFKLVGKIEHQKIAPVILINFIENAFKHGIFKNSEEPIQILVTIDKQAFHLHLRNKINVAKKDRTGGIGLVNVQRRLALIYPNRHKLLINPQTDTFVVDLKIDLYD</sequence>
<comment type="caution">
    <text evidence="3">The sequence shown here is derived from an EMBL/GenBank/DDBJ whole genome shotgun (WGS) entry which is preliminary data.</text>
</comment>
<keyword evidence="1" id="KW-1133">Transmembrane helix</keyword>
<feature type="transmembrane region" description="Helical" evidence="1">
    <location>
        <begin position="12"/>
        <end position="33"/>
    </location>
</feature>
<feature type="domain" description="Signal transduction histidine kinase internal region" evidence="2">
    <location>
        <begin position="161"/>
        <end position="233"/>
    </location>
</feature>
<accession>A0A3N0BWD8</accession>
<dbReference type="InterPro" id="IPR050640">
    <property type="entry name" value="Bact_2-comp_sensor_kinase"/>
</dbReference>
<feature type="transmembrane region" description="Helical" evidence="1">
    <location>
        <begin position="76"/>
        <end position="96"/>
    </location>
</feature>
<keyword evidence="1" id="KW-0812">Transmembrane</keyword>
<dbReference type="Proteomes" id="UP000274046">
    <property type="component" value="Unassembled WGS sequence"/>
</dbReference>
<feature type="transmembrane region" description="Helical" evidence="1">
    <location>
        <begin position="39"/>
        <end position="64"/>
    </location>
</feature>